<comment type="caution">
    <text evidence="2">The sequence shown here is derived from an EMBL/GenBank/DDBJ whole genome shotgun (WGS) entry which is preliminary data.</text>
</comment>
<protein>
    <submittedName>
        <fullName evidence="2">Uncharacterized protein</fullName>
    </submittedName>
</protein>
<evidence type="ECO:0000313" key="3">
    <source>
        <dbReference type="Proteomes" id="UP000176914"/>
    </source>
</evidence>
<dbReference type="Proteomes" id="UP000176914">
    <property type="component" value="Unassembled WGS sequence"/>
</dbReference>
<name>A0A1F6E600_9BACT</name>
<dbReference type="AlphaFoldDB" id="A0A1F6E600"/>
<keyword evidence="1" id="KW-0472">Membrane</keyword>
<evidence type="ECO:0000313" key="2">
    <source>
        <dbReference type="EMBL" id="OGG69007.1"/>
    </source>
</evidence>
<reference evidence="2 3" key="1">
    <citation type="journal article" date="2016" name="Nat. Commun.">
        <title>Thousands of microbial genomes shed light on interconnected biogeochemical processes in an aquifer system.</title>
        <authorList>
            <person name="Anantharaman K."/>
            <person name="Brown C.T."/>
            <person name="Hug L.A."/>
            <person name="Sharon I."/>
            <person name="Castelle C.J."/>
            <person name="Probst A.J."/>
            <person name="Thomas B.C."/>
            <person name="Singh A."/>
            <person name="Wilkins M.J."/>
            <person name="Karaoz U."/>
            <person name="Brodie E.L."/>
            <person name="Williams K.H."/>
            <person name="Hubbard S.S."/>
            <person name="Banfield J.F."/>
        </authorList>
    </citation>
    <scope>NUCLEOTIDE SEQUENCE [LARGE SCALE GENOMIC DNA]</scope>
</reference>
<proteinExistence type="predicted"/>
<keyword evidence="1" id="KW-1133">Transmembrane helix</keyword>
<feature type="transmembrane region" description="Helical" evidence="1">
    <location>
        <begin position="66"/>
        <end position="84"/>
    </location>
</feature>
<organism evidence="2 3">
    <name type="scientific">Candidatus Kaiserbacteria bacterium RIFCSPHIGHO2_02_FULL_55_25</name>
    <dbReference type="NCBI Taxonomy" id="1798498"/>
    <lineage>
        <taxon>Bacteria</taxon>
        <taxon>Candidatus Kaiseribacteriota</taxon>
    </lineage>
</organism>
<keyword evidence="1" id="KW-0812">Transmembrane</keyword>
<dbReference type="EMBL" id="MFLL01000024">
    <property type="protein sequence ID" value="OGG69007.1"/>
    <property type="molecule type" value="Genomic_DNA"/>
</dbReference>
<evidence type="ECO:0000256" key="1">
    <source>
        <dbReference type="SAM" id="Phobius"/>
    </source>
</evidence>
<accession>A0A1F6E600</accession>
<sequence>MSMNIFLKLGIALFASVFASALYVAVAAPQVFWWVERTEDLIRKSASAYGMAAEAAQNAAAIGSPAILFLFIYVIFLCAVHLSARTSTA</sequence>
<gene>
    <name evidence="2" type="ORF">A3C20_01540</name>
</gene>